<sequence length="182" mass="19987">MALSAVFMAFLIFLMFCLAWAQLKAVLQNELQIRHEELQTVAETNPVRTAQNGVRPHRDLDGACSMGPPGTGKTTSILALAHELLGPNYKEVVLELNASDDRNIERLIQSICALVRFARLSDQEILGRLMVVVAAEKVNHGVKSPVDISMDITRLIQTLNMSTTAFRDGVKLTLEAELASTS</sequence>
<reference evidence="4" key="1">
    <citation type="submission" date="2025-08" db="UniProtKB">
        <authorList>
            <consortium name="RefSeq"/>
        </authorList>
    </citation>
    <scope>IDENTIFICATION</scope>
</reference>
<name>A0A1S3XPT0_TOBAC</name>
<feature type="chain" id="PRO_5010168352" evidence="2">
    <location>
        <begin position="22"/>
        <end position="182"/>
    </location>
</feature>
<dbReference type="AlphaFoldDB" id="A0A1S3XPT0"/>
<dbReference type="PaxDb" id="4097-A0A1S3XPT0"/>
<dbReference type="OrthoDB" id="6235964at2759"/>
<dbReference type="PANTHER" id="PTHR11669:SF5">
    <property type="entry name" value="REPLICATION FACTOR C SUBUNIT 2"/>
    <property type="match status" value="1"/>
</dbReference>
<evidence type="ECO:0000259" key="3">
    <source>
        <dbReference type="Pfam" id="PF00004"/>
    </source>
</evidence>
<protein>
    <submittedName>
        <fullName evidence="4">Replication factor C subunit 4-like</fullName>
    </submittedName>
</protein>
<evidence type="ECO:0000313" key="4">
    <source>
        <dbReference type="RefSeq" id="XP_016441662.1"/>
    </source>
</evidence>
<dbReference type="KEGG" id="nta:107767254"/>
<dbReference type="GO" id="GO:0016887">
    <property type="term" value="F:ATP hydrolysis activity"/>
    <property type="evidence" value="ECO:0007669"/>
    <property type="project" value="InterPro"/>
</dbReference>
<organism evidence="4">
    <name type="scientific">Nicotiana tabacum</name>
    <name type="common">Common tobacco</name>
    <dbReference type="NCBI Taxonomy" id="4097"/>
    <lineage>
        <taxon>Eukaryota</taxon>
        <taxon>Viridiplantae</taxon>
        <taxon>Streptophyta</taxon>
        <taxon>Embryophyta</taxon>
        <taxon>Tracheophyta</taxon>
        <taxon>Spermatophyta</taxon>
        <taxon>Magnoliopsida</taxon>
        <taxon>eudicotyledons</taxon>
        <taxon>Gunneridae</taxon>
        <taxon>Pentapetalae</taxon>
        <taxon>asterids</taxon>
        <taxon>lamiids</taxon>
        <taxon>Solanales</taxon>
        <taxon>Solanaceae</taxon>
        <taxon>Nicotianoideae</taxon>
        <taxon>Nicotianeae</taxon>
        <taxon>Nicotiana</taxon>
    </lineage>
</organism>
<dbReference type="RefSeq" id="XP_016441662.1">
    <property type="nucleotide sequence ID" value="XM_016586176.1"/>
</dbReference>
<dbReference type="GO" id="GO:0006261">
    <property type="term" value="P:DNA-templated DNA replication"/>
    <property type="evidence" value="ECO:0000318"/>
    <property type="project" value="GO_Central"/>
</dbReference>
<dbReference type="SMR" id="A0A1S3XPT0"/>
<dbReference type="Gene3D" id="3.40.50.300">
    <property type="entry name" value="P-loop containing nucleotide triphosphate hydrolases"/>
    <property type="match status" value="1"/>
</dbReference>
<dbReference type="PANTHER" id="PTHR11669">
    <property type="entry name" value="REPLICATION FACTOR C / DNA POLYMERASE III GAMMA-TAU SUBUNIT"/>
    <property type="match status" value="1"/>
</dbReference>
<dbReference type="GO" id="GO:0005524">
    <property type="term" value="F:ATP binding"/>
    <property type="evidence" value="ECO:0007669"/>
    <property type="project" value="InterPro"/>
</dbReference>
<keyword evidence="2" id="KW-0732">Signal</keyword>
<dbReference type="GO" id="GO:0006281">
    <property type="term" value="P:DNA repair"/>
    <property type="evidence" value="ECO:0000318"/>
    <property type="project" value="GO_Central"/>
</dbReference>
<dbReference type="STRING" id="4097.A0A1S3XPT0"/>
<dbReference type="InterPro" id="IPR003959">
    <property type="entry name" value="ATPase_AAA_core"/>
</dbReference>
<dbReference type="Pfam" id="PF00004">
    <property type="entry name" value="AAA"/>
    <property type="match status" value="1"/>
</dbReference>
<gene>
    <name evidence="4" type="primary">LOC107767254</name>
</gene>
<dbReference type="InterPro" id="IPR050238">
    <property type="entry name" value="DNA_Rep/Repair_Clamp_Loader"/>
</dbReference>
<evidence type="ECO:0000256" key="2">
    <source>
        <dbReference type="SAM" id="SignalP"/>
    </source>
</evidence>
<feature type="signal peptide" evidence="2">
    <location>
        <begin position="1"/>
        <end position="21"/>
    </location>
</feature>
<dbReference type="GO" id="GO:0005663">
    <property type="term" value="C:DNA replication factor C complex"/>
    <property type="evidence" value="ECO:0000318"/>
    <property type="project" value="GO_Central"/>
</dbReference>
<evidence type="ECO:0000256" key="1">
    <source>
        <dbReference type="ARBA" id="ARBA00005378"/>
    </source>
</evidence>
<dbReference type="GO" id="GO:0005634">
    <property type="term" value="C:nucleus"/>
    <property type="evidence" value="ECO:0000318"/>
    <property type="project" value="GO_Central"/>
</dbReference>
<feature type="domain" description="ATPase AAA-type core" evidence="3">
    <location>
        <begin position="66"/>
        <end position="102"/>
    </location>
</feature>
<dbReference type="SUPFAM" id="SSF52540">
    <property type="entry name" value="P-loop containing nucleoside triphosphate hydrolases"/>
    <property type="match status" value="1"/>
</dbReference>
<comment type="similarity">
    <text evidence="1">Belongs to the activator 1 small subunits family.</text>
</comment>
<proteinExistence type="inferred from homology"/>
<dbReference type="InterPro" id="IPR027417">
    <property type="entry name" value="P-loop_NTPase"/>
</dbReference>
<accession>A0A1S3XPT0</accession>